<comment type="caution">
    <text evidence="1">The sequence shown here is derived from an EMBL/GenBank/DDBJ whole genome shotgun (WGS) entry which is preliminary data.</text>
</comment>
<dbReference type="STRING" id="290052.ASU35_15585"/>
<dbReference type="Proteomes" id="UP000054874">
    <property type="component" value="Unassembled WGS sequence"/>
</dbReference>
<sequence>MEEHGMYFGKNEFYQIIRDNGGVWNDSKERPIICLMKSVECNDLYWAIPVGNYEHRDEEKKKRIERYMNYDKKDIRSCFYHVGKTNEKSIFFISDAVPFTEKYIEREYKNKSKKIHIVKNKILLAELEYKLGRILELENRKPNHFRQHITDIKNYLIKELETETNKDTN</sequence>
<proteinExistence type="predicted"/>
<dbReference type="CDD" id="cd17492">
    <property type="entry name" value="toxin_CptN"/>
    <property type="match status" value="1"/>
</dbReference>
<dbReference type="InterPro" id="IPR053735">
    <property type="entry name" value="Type_III_TA_endoRNase"/>
</dbReference>
<evidence type="ECO:0000313" key="1">
    <source>
        <dbReference type="EMBL" id="KSV57685.1"/>
    </source>
</evidence>
<dbReference type="EMBL" id="LNAM01000206">
    <property type="protein sequence ID" value="KSV57685.1"/>
    <property type="molecule type" value="Genomic_DNA"/>
</dbReference>
<name>A0A0V8QAR5_9FIRM</name>
<gene>
    <name evidence="1" type="ORF">ASU35_15585</name>
</gene>
<dbReference type="OrthoDB" id="1682300at2"/>
<dbReference type="Gene3D" id="3.10.129.130">
    <property type="match status" value="1"/>
</dbReference>
<dbReference type="RefSeq" id="WP_058354066.1">
    <property type="nucleotide sequence ID" value="NZ_CABMMD010000206.1"/>
</dbReference>
<accession>A0A0V8QAR5</accession>
<dbReference type="AlphaFoldDB" id="A0A0V8QAR5"/>
<dbReference type="InterPro" id="IPR058108">
    <property type="entry name" value="CptIN-like"/>
</dbReference>
<evidence type="ECO:0000313" key="2">
    <source>
        <dbReference type="Proteomes" id="UP000054874"/>
    </source>
</evidence>
<protein>
    <submittedName>
        <fullName evidence="1">Uncharacterized protein</fullName>
    </submittedName>
</protein>
<reference evidence="1 2" key="1">
    <citation type="submission" date="2015-11" db="EMBL/GenBank/DDBJ databases">
        <title>Butyribacter intestini gen. nov., sp. nov., a butyric acid-producing bacterium of the family Lachnospiraceae isolated from the human faeces.</title>
        <authorList>
            <person name="Zou Y."/>
            <person name="Xue W."/>
            <person name="Luo G."/>
            <person name="Lv M."/>
        </authorList>
    </citation>
    <scope>NUCLEOTIDE SEQUENCE [LARGE SCALE GENOMIC DNA]</scope>
    <source>
        <strain evidence="1 2">ACET-33324</strain>
    </source>
</reference>
<organism evidence="1 2">
    <name type="scientific">Acetivibrio ethanolgignens</name>
    <dbReference type="NCBI Taxonomy" id="290052"/>
    <lineage>
        <taxon>Bacteria</taxon>
        <taxon>Bacillati</taxon>
        <taxon>Bacillota</taxon>
        <taxon>Clostridia</taxon>
        <taxon>Eubacteriales</taxon>
        <taxon>Oscillospiraceae</taxon>
        <taxon>Acetivibrio</taxon>
    </lineage>
</organism>
<keyword evidence="2" id="KW-1185">Reference proteome</keyword>